<dbReference type="OrthoDB" id="1398489at2"/>
<feature type="transmembrane region" description="Helical" evidence="1">
    <location>
        <begin position="25"/>
        <end position="43"/>
    </location>
</feature>
<sequence>MYSRKNSVSKLRKYIENFVASQKEYPIVFAIAAGLYSFIYTYHSNFMLVNSTFQFFVILVTYILLPITVILAVWQLVKRLKILSNYQQYVLPILNATIFGFFFIGRIYGFHQRKIILAYLIGFTLLAIVLRKQYKKIIVIQFIMAFVAFVTLLPTLYRATFDSDEWRNFPEEVVQTKFNKFPNVYVIQPDGYVNFSELAKEPYNFDNQEFESYLKNSGFKLYNNFRSNYTSTILSNSSMFAMQHHYKGEQLFGAREVIVGDNPVIETFKNNGYKTFLFMENPYLLLNRPTIQYDSCNFAMKEVPWFGIGAFSIQKKLIQPLEETIKKQQGKRNFYFIEKIAPGHITTFKNMAQSLEIERKNYLSQVETANKWLKEILAVITKNDPNGLIVIAADHGGYVGFNYTKEIHQKQTDKKLVYSAFSSALAIKWGNNTAPNYDSKLKTSVNLFRTIFAHLSDNEALLENLQEDTSHAIIKKDAPSGVYEYIDGKGNVVFEKVEK</sequence>
<protein>
    <recommendedName>
        <fullName evidence="4">Sulfatase N-terminal domain-containing protein</fullName>
    </recommendedName>
</protein>
<dbReference type="RefSeq" id="WP_007094789.1">
    <property type="nucleotide sequence ID" value="NZ_CP142125.1"/>
</dbReference>
<feature type="transmembrane region" description="Helical" evidence="1">
    <location>
        <begin position="114"/>
        <end position="130"/>
    </location>
</feature>
<dbReference type="STRING" id="391587.KAOT1_11191"/>
<dbReference type="SUPFAM" id="SSF53649">
    <property type="entry name" value="Alkaline phosphatase-like"/>
    <property type="match status" value="1"/>
</dbReference>
<comment type="caution">
    <text evidence="2">The sequence shown here is derived from an EMBL/GenBank/DDBJ whole genome shotgun (WGS) entry which is preliminary data.</text>
</comment>
<dbReference type="InterPro" id="IPR017850">
    <property type="entry name" value="Alkaline_phosphatase_core_sf"/>
</dbReference>
<keyword evidence="3" id="KW-1185">Reference proteome</keyword>
<keyword evidence="1" id="KW-1133">Transmembrane helix</keyword>
<keyword evidence="1" id="KW-0472">Membrane</keyword>
<dbReference type="eggNOG" id="COG3083">
    <property type="taxonomic scope" value="Bacteria"/>
</dbReference>
<gene>
    <name evidence="2" type="ORF">KAOT1_11191</name>
</gene>
<evidence type="ECO:0008006" key="4">
    <source>
        <dbReference type="Google" id="ProtNLM"/>
    </source>
</evidence>
<evidence type="ECO:0000256" key="1">
    <source>
        <dbReference type="SAM" id="Phobius"/>
    </source>
</evidence>
<evidence type="ECO:0000313" key="3">
    <source>
        <dbReference type="Proteomes" id="UP000002945"/>
    </source>
</evidence>
<organism evidence="2 3">
    <name type="scientific">Kordia algicida OT-1</name>
    <dbReference type="NCBI Taxonomy" id="391587"/>
    <lineage>
        <taxon>Bacteria</taxon>
        <taxon>Pseudomonadati</taxon>
        <taxon>Bacteroidota</taxon>
        <taxon>Flavobacteriia</taxon>
        <taxon>Flavobacteriales</taxon>
        <taxon>Flavobacteriaceae</taxon>
        <taxon>Kordia</taxon>
    </lineage>
</organism>
<dbReference type="Gene3D" id="3.40.720.10">
    <property type="entry name" value="Alkaline Phosphatase, subunit A"/>
    <property type="match status" value="1"/>
</dbReference>
<dbReference type="AlphaFoldDB" id="A9E3A1"/>
<name>A9E3A1_9FLAO</name>
<dbReference type="Proteomes" id="UP000002945">
    <property type="component" value="Unassembled WGS sequence"/>
</dbReference>
<reference evidence="2 3" key="1">
    <citation type="journal article" date="2011" name="J. Bacteriol.">
        <title>Genome sequence of the algicidal bacterium Kordia algicida OT-1.</title>
        <authorList>
            <person name="Lee H.S."/>
            <person name="Kang S.G."/>
            <person name="Kwon K.K."/>
            <person name="Lee J.H."/>
            <person name="Kim S.J."/>
        </authorList>
    </citation>
    <scope>NUCLEOTIDE SEQUENCE [LARGE SCALE GENOMIC DNA]</scope>
    <source>
        <strain evidence="2 3">OT-1</strain>
    </source>
</reference>
<feature type="transmembrane region" description="Helical" evidence="1">
    <location>
        <begin position="55"/>
        <end position="77"/>
    </location>
</feature>
<keyword evidence="1" id="KW-0812">Transmembrane</keyword>
<evidence type="ECO:0000313" key="2">
    <source>
        <dbReference type="EMBL" id="EDP95484.1"/>
    </source>
</evidence>
<proteinExistence type="predicted"/>
<feature type="transmembrane region" description="Helical" evidence="1">
    <location>
        <begin position="89"/>
        <end position="108"/>
    </location>
</feature>
<dbReference type="EMBL" id="ABIB01000008">
    <property type="protein sequence ID" value="EDP95484.1"/>
    <property type="molecule type" value="Genomic_DNA"/>
</dbReference>
<dbReference type="HOGENOM" id="CLU_548515_0_0_10"/>
<accession>A9E3A1</accession>
<feature type="transmembrane region" description="Helical" evidence="1">
    <location>
        <begin position="137"/>
        <end position="157"/>
    </location>
</feature>